<feature type="transmembrane region" description="Helical" evidence="6">
    <location>
        <begin position="7"/>
        <end position="27"/>
    </location>
</feature>
<evidence type="ECO:0000256" key="4">
    <source>
        <dbReference type="ARBA" id="ARBA00022989"/>
    </source>
</evidence>
<feature type="transmembrane region" description="Helical" evidence="6">
    <location>
        <begin position="270"/>
        <end position="290"/>
    </location>
</feature>
<evidence type="ECO:0000313" key="7">
    <source>
        <dbReference type="EMBL" id="MFB9759534.1"/>
    </source>
</evidence>
<feature type="transmembrane region" description="Helical" evidence="6">
    <location>
        <begin position="135"/>
        <end position="157"/>
    </location>
</feature>
<evidence type="ECO:0000256" key="5">
    <source>
        <dbReference type="ARBA" id="ARBA00023136"/>
    </source>
</evidence>
<feature type="transmembrane region" description="Helical" evidence="6">
    <location>
        <begin position="163"/>
        <end position="182"/>
    </location>
</feature>
<evidence type="ECO:0000256" key="3">
    <source>
        <dbReference type="ARBA" id="ARBA00022692"/>
    </source>
</evidence>
<feature type="transmembrane region" description="Helical" evidence="6">
    <location>
        <begin position="73"/>
        <end position="91"/>
    </location>
</feature>
<dbReference type="SUPFAM" id="SSF103473">
    <property type="entry name" value="MFS general substrate transporter"/>
    <property type="match status" value="1"/>
</dbReference>
<organism evidence="7 8">
    <name type="scientific">Ectobacillus funiculus</name>
    <dbReference type="NCBI Taxonomy" id="137993"/>
    <lineage>
        <taxon>Bacteria</taxon>
        <taxon>Bacillati</taxon>
        <taxon>Bacillota</taxon>
        <taxon>Bacilli</taxon>
        <taxon>Bacillales</taxon>
        <taxon>Bacillaceae</taxon>
        <taxon>Ectobacillus</taxon>
    </lineage>
</organism>
<sequence length="404" mass="45087">MTKGEKGFIYSCLLFTLISEMLLSPFYPQLFSDYFQVDGVQATSLFIICCRLVVIVMTPMWGMVAKRWGLQKIVTAALMIMGGCKILLPMSHTFPQFLGVSLVLLFFQSSIYLLYPAMVASSKNADERVKATTTYLFIFHGSVIVSGIVGSFIIGLSVPLNCYYIFALVDIMLAAASCFLFPKKGAAATWEKVRKTEGLLKGVKWSREFLIYLLTAFLFYIGHHAIRPYFTVFLDNSYALTKQEASLLYVMPSIVAIVLQFFLPKRWLQSYVAVILIGVTGITGGLLFIQMLAEDIWLFVAIRIVYGICFFVSLAAIDILFFQMGIGRESPLSYSLVTSVQNIALLFSPMAALMMVQHNGLEGPFLLSGFLLIGSALCMALFSIRSYQSSSYQIKRGVGRHENL</sequence>
<accession>A0ABV5WG18</accession>
<dbReference type="Pfam" id="PF07690">
    <property type="entry name" value="MFS_1"/>
    <property type="match status" value="1"/>
</dbReference>
<dbReference type="Proteomes" id="UP001589609">
    <property type="component" value="Unassembled WGS sequence"/>
</dbReference>
<keyword evidence="2" id="KW-1003">Cell membrane</keyword>
<evidence type="ECO:0000256" key="6">
    <source>
        <dbReference type="SAM" id="Phobius"/>
    </source>
</evidence>
<dbReference type="PANTHER" id="PTHR43124">
    <property type="entry name" value="PURINE EFFLUX PUMP PBUE"/>
    <property type="match status" value="1"/>
</dbReference>
<comment type="subcellular location">
    <subcellularLocation>
        <location evidence="1">Cell membrane</location>
        <topology evidence="1">Multi-pass membrane protein</topology>
    </subcellularLocation>
</comment>
<protein>
    <submittedName>
        <fullName evidence="7">MFS transporter</fullName>
    </submittedName>
</protein>
<reference evidence="7 8" key="1">
    <citation type="submission" date="2024-09" db="EMBL/GenBank/DDBJ databases">
        <authorList>
            <person name="Sun Q."/>
            <person name="Mori K."/>
        </authorList>
    </citation>
    <scope>NUCLEOTIDE SEQUENCE [LARGE SCALE GENOMIC DNA]</scope>
    <source>
        <strain evidence="7 8">JCM 11201</strain>
    </source>
</reference>
<dbReference type="InterPro" id="IPR036259">
    <property type="entry name" value="MFS_trans_sf"/>
</dbReference>
<dbReference type="InterPro" id="IPR050189">
    <property type="entry name" value="MFS_Efflux_Transporters"/>
</dbReference>
<feature type="transmembrane region" description="Helical" evidence="6">
    <location>
        <begin position="39"/>
        <end position="61"/>
    </location>
</feature>
<feature type="transmembrane region" description="Helical" evidence="6">
    <location>
        <begin position="296"/>
        <end position="322"/>
    </location>
</feature>
<evidence type="ECO:0000256" key="2">
    <source>
        <dbReference type="ARBA" id="ARBA00022475"/>
    </source>
</evidence>
<keyword evidence="4 6" id="KW-1133">Transmembrane helix</keyword>
<feature type="transmembrane region" description="Helical" evidence="6">
    <location>
        <begin position="97"/>
        <end position="115"/>
    </location>
</feature>
<dbReference type="Gene3D" id="1.20.1250.20">
    <property type="entry name" value="MFS general substrate transporter like domains"/>
    <property type="match status" value="2"/>
</dbReference>
<keyword evidence="8" id="KW-1185">Reference proteome</keyword>
<feature type="transmembrane region" description="Helical" evidence="6">
    <location>
        <begin position="209"/>
        <end position="226"/>
    </location>
</feature>
<feature type="transmembrane region" description="Helical" evidence="6">
    <location>
        <begin position="365"/>
        <end position="384"/>
    </location>
</feature>
<gene>
    <name evidence="7" type="ORF">ACFFMS_13985</name>
</gene>
<dbReference type="InterPro" id="IPR011701">
    <property type="entry name" value="MFS"/>
</dbReference>
<dbReference type="PANTHER" id="PTHR43124:SF3">
    <property type="entry name" value="CHLORAMPHENICOL EFFLUX PUMP RV0191"/>
    <property type="match status" value="1"/>
</dbReference>
<feature type="transmembrane region" description="Helical" evidence="6">
    <location>
        <begin position="246"/>
        <end position="263"/>
    </location>
</feature>
<name>A0ABV5WG18_9BACI</name>
<evidence type="ECO:0000256" key="1">
    <source>
        <dbReference type="ARBA" id="ARBA00004651"/>
    </source>
</evidence>
<comment type="caution">
    <text evidence="7">The sequence shown here is derived from an EMBL/GenBank/DDBJ whole genome shotgun (WGS) entry which is preliminary data.</text>
</comment>
<dbReference type="RefSeq" id="WP_379949839.1">
    <property type="nucleotide sequence ID" value="NZ_JBHMAF010000073.1"/>
</dbReference>
<keyword evidence="3 6" id="KW-0812">Transmembrane</keyword>
<keyword evidence="5 6" id="KW-0472">Membrane</keyword>
<feature type="transmembrane region" description="Helical" evidence="6">
    <location>
        <begin position="334"/>
        <end position="353"/>
    </location>
</feature>
<evidence type="ECO:0000313" key="8">
    <source>
        <dbReference type="Proteomes" id="UP001589609"/>
    </source>
</evidence>
<proteinExistence type="predicted"/>
<dbReference type="EMBL" id="JBHMAF010000073">
    <property type="protein sequence ID" value="MFB9759534.1"/>
    <property type="molecule type" value="Genomic_DNA"/>
</dbReference>